<evidence type="ECO:0000259" key="5">
    <source>
        <dbReference type="SMART" id="SM00534"/>
    </source>
</evidence>
<dbReference type="AlphaFoldDB" id="A0A1T5DHH4"/>
<keyword evidence="7" id="KW-1185">Reference proteome</keyword>
<protein>
    <submittedName>
        <fullName evidence="6">MutS domain V</fullName>
    </submittedName>
</protein>
<dbReference type="OrthoDB" id="9802448at2"/>
<gene>
    <name evidence="6" type="ORF">SAMN05660293_01614</name>
</gene>
<organism evidence="6 7">
    <name type="scientific">Dyadobacter psychrophilus</name>
    <dbReference type="NCBI Taxonomy" id="651661"/>
    <lineage>
        <taxon>Bacteria</taxon>
        <taxon>Pseudomonadati</taxon>
        <taxon>Bacteroidota</taxon>
        <taxon>Cytophagia</taxon>
        <taxon>Cytophagales</taxon>
        <taxon>Spirosomataceae</taxon>
        <taxon>Dyadobacter</taxon>
    </lineage>
</organism>
<evidence type="ECO:0000256" key="3">
    <source>
        <dbReference type="ARBA" id="ARBA00023125"/>
    </source>
</evidence>
<dbReference type="InterPro" id="IPR000432">
    <property type="entry name" value="DNA_mismatch_repair_MutS_C"/>
</dbReference>
<dbReference type="PANTHER" id="PTHR11361">
    <property type="entry name" value="DNA MISMATCH REPAIR PROTEIN MUTS FAMILY MEMBER"/>
    <property type="match status" value="1"/>
</dbReference>
<evidence type="ECO:0000313" key="6">
    <source>
        <dbReference type="EMBL" id="SKB71126.1"/>
    </source>
</evidence>
<dbReference type="GO" id="GO:0006298">
    <property type="term" value="P:mismatch repair"/>
    <property type="evidence" value="ECO:0007669"/>
    <property type="project" value="InterPro"/>
</dbReference>
<dbReference type="STRING" id="651661.SAMN05660293_01614"/>
<sequence>MPSKTLPEQEIQQRVKTGFFNFSQIEKYFVHDERKGVFQAISDRTFQDLDLEDVFKFIDRTVSCVGQQYLYYFMRTIPQDDTRKQRLENIITLFQKNPDLKTALTPEISKLNKKDAYYITSLFHGKYTERPSWYWLIKILSVISVLSVMLSFFFPQILIFLIILLPVNLGIHYWNKNNLYQYGSSIPQLLVLTQTAQKILKNSGFSAQNIGLQQRVDALDQLGLPMSIFKIEAKLQGEIGQFVDYVVELFKALFLIEPVLLFTILKILDSKRQHIEDIFQFVAETDIALSIIALRESVPHTCEPIIGLKRKFLHIKQVYHPLIFNGVCNDITLDEKSVLLTGSNMSGKTTFIRTVGINALLGQTINTCFAKEFAMSAMKIHSSIRISDDLLGDKSYYFEEVLTLKNLLEESQCGHSNLFLLDELFKGTNSVERIAIGKSVLSYLTRGNDLAIASTHDRELSDYLADTFDLYHFTEVIDEETIMFDYKLKPGKLRTTNAIRILELNDYPKEVVAEAVKLVDGMKSG</sequence>
<dbReference type="GO" id="GO:0030983">
    <property type="term" value="F:mismatched DNA binding"/>
    <property type="evidence" value="ECO:0007669"/>
    <property type="project" value="InterPro"/>
</dbReference>
<keyword evidence="3" id="KW-0238">DNA-binding</keyword>
<dbReference type="GO" id="GO:0140664">
    <property type="term" value="F:ATP-dependent DNA damage sensor activity"/>
    <property type="evidence" value="ECO:0007669"/>
    <property type="project" value="InterPro"/>
</dbReference>
<dbReference type="Pfam" id="PF00488">
    <property type="entry name" value="MutS_V"/>
    <property type="match status" value="1"/>
</dbReference>
<keyword evidence="2" id="KW-0067">ATP-binding</keyword>
<dbReference type="GO" id="GO:0005829">
    <property type="term" value="C:cytosol"/>
    <property type="evidence" value="ECO:0007669"/>
    <property type="project" value="TreeGrafter"/>
</dbReference>
<dbReference type="SMART" id="SM00534">
    <property type="entry name" value="MUTSac"/>
    <property type="match status" value="1"/>
</dbReference>
<accession>A0A1T5DHH4</accession>
<proteinExistence type="predicted"/>
<dbReference type="Gene3D" id="3.40.50.300">
    <property type="entry name" value="P-loop containing nucleotide triphosphate hydrolases"/>
    <property type="match status" value="1"/>
</dbReference>
<feature type="transmembrane region" description="Helical" evidence="4">
    <location>
        <begin position="132"/>
        <end position="150"/>
    </location>
</feature>
<feature type="domain" description="DNA mismatch repair proteins mutS family" evidence="5">
    <location>
        <begin position="335"/>
        <end position="520"/>
    </location>
</feature>
<dbReference type="SUPFAM" id="SSF52540">
    <property type="entry name" value="P-loop containing nucleoside triphosphate hydrolases"/>
    <property type="match status" value="1"/>
</dbReference>
<evidence type="ECO:0000313" key="7">
    <source>
        <dbReference type="Proteomes" id="UP000190897"/>
    </source>
</evidence>
<dbReference type="EMBL" id="FUZA01000002">
    <property type="protein sequence ID" value="SKB71126.1"/>
    <property type="molecule type" value="Genomic_DNA"/>
</dbReference>
<reference evidence="7" key="1">
    <citation type="submission" date="2017-02" db="EMBL/GenBank/DDBJ databases">
        <authorList>
            <person name="Varghese N."/>
            <person name="Submissions S."/>
        </authorList>
    </citation>
    <scope>NUCLEOTIDE SEQUENCE [LARGE SCALE GENOMIC DNA]</scope>
    <source>
        <strain evidence="7">DSM 22270</strain>
    </source>
</reference>
<evidence type="ECO:0000256" key="2">
    <source>
        <dbReference type="ARBA" id="ARBA00022840"/>
    </source>
</evidence>
<dbReference type="GO" id="GO:0005524">
    <property type="term" value="F:ATP binding"/>
    <property type="evidence" value="ECO:0007669"/>
    <property type="project" value="UniProtKB-KW"/>
</dbReference>
<keyword evidence="4" id="KW-0472">Membrane</keyword>
<dbReference type="PANTHER" id="PTHR11361:SF152">
    <property type="entry name" value="DNA MISMATCH REPAIR PROTEIN"/>
    <property type="match status" value="1"/>
</dbReference>
<name>A0A1T5DHH4_9BACT</name>
<dbReference type="Proteomes" id="UP000190897">
    <property type="component" value="Unassembled WGS sequence"/>
</dbReference>
<dbReference type="InterPro" id="IPR027417">
    <property type="entry name" value="P-loop_NTPase"/>
</dbReference>
<keyword evidence="4" id="KW-1133">Transmembrane helix</keyword>
<dbReference type="RefSeq" id="WP_141110239.1">
    <property type="nucleotide sequence ID" value="NZ_FUZA01000002.1"/>
</dbReference>
<dbReference type="InterPro" id="IPR045076">
    <property type="entry name" value="MutS"/>
</dbReference>
<evidence type="ECO:0000256" key="4">
    <source>
        <dbReference type="SAM" id="Phobius"/>
    </source>
</evidence>
<keyword evidence="1" id="KW-0547">Nucleotide-binding</keyword>
<evidence type="ECO:0000256" key="1">
    <source>
        <dbReference type="ARBA" id="ARBA00022741"/>
    </source>
</evidence>
<keyword evidence="4" id="KW-0812">Transmembrane</keyword>